<name>A0AA88NG17_TACVA</name>
<dbReference type="AlphaFoldDB" id="A0AA88NG17"/>
<dbReference type="EMBL" id="JAVHJS010000007">
    <property type="protein sequence ID" value="KAK2853010.1"/>
    <property type="molecule type" value="Genomic_DNA"/>
</dbReference>
<evidence type="ECO:0000313" key="1">
    <source>
        <dbReference type="EMBL" id="KAK2853010.1"/>
    </source>
</evidence>
<evidence type="ECO:0000313" key="2">
    <source>
        <dbReference type="Proteomes" id="UP001187315"/>
    </source>
</evidence>
<organism evidence="1 2">
    <name type="scientific">Tachysurus vachellii</name>
    <name type="common">Darkbarbel catfish</name>
    <name type="synonym">Pelteobagrus vachellii</name>
    <dbReference type="NCBI Taxonomy" id="175792"/>
    <lineage>
        <taxon>Eukaryota</taxon>
        <taxon>Metazoa</taxon>
        <taxon>Chordata</taxon>
        <taxon>Craniata</taxon>
        <taxon>Vertebrata</taxon>
        <taxon>Euteleostomi</taxon>
        <taxon>Actinopterygii</taxon>
        <taxon>Neopterygii</taxon>
        <taxon>Teleostei</taxon>
        <taxon>Ostariophysi</taxon>
        <taxon>Siluriformes</taxon>
        <taxon>Bagridae</taxon>
        <taxon>Tachysurus</taxon>
    </lineage>
</organism>
<accession>A0AA88NG17</accession>
<comment type="caution">
    <text evidence="1">The sequence shown here is derived from an EMBL/GenBank/DDBJ whole genome shotgun (WGS) entry which is preliminary data.</text>
</comment>
<keyword evidence="2" id="KW-1185">Reference proteome</keyword>
<gene>
    <name evidence="1" type="ORF">Q7C36_008211</name>
</gene>
<dbReference type="Proteomes" id="UP001187315">
    <property type="component" value="Unassembled WGS sequence"/>
</dbReference>
<sequence>MHQHTGLREICTGHTTTSQGPQFFCTPLVLTKCRHGHWLPEKNGQKSKNGTSCTLWQRGGWGVMGDCT</sequence>
<reference evidence="1" key="1">
    <citation type="submission" date="2023-08" db="EMBL/GenBank/DDBJ databases">
        <title>Pelteobagrus vachellii genome.</title>
        <authorList>
            <person name="Liu H."/>
        </authorList>
    </citation>
    <scope>NUCLEOTIDE SEQUENCE</scope>
    <source>
        <strain evidence="1">PRFRI_2022a</strain>
        <tissue evidence="1">Muscle</tissue>
    </source>
</reference>
<proteinExistence type="predicted"/>
<protein>
    <submittedName>
        <fullName evidence="1">Uncharacterized protein</fullName>
    </submittedName>
</protein>